<keyword evidence="4" id="KW-1185">Reference proteome</keyword>
<evidence type="ECO:0000259" key="2">
    <source>
        <dbReference type="Pfam" id="PF09299"/>
    </source>
</evidence>
<dbReference type="InterPro" id="IPR015378">
    <property type="entry name" value="Transposase-like_Mu_C"/>
</dbReference>
<reference evidence="3 4" key="1">
    <citation type="submission" date="2017-06" db="EMBL/GenBank/DDBJ databases">
        <title>Complete Genome Sequence of the Soil Carbazole-Degrading Bacterium Nocardioides aromaticivorans IC177.</title>
        <authorList>
            <person name="Vejarano F."/>
            <person name="Suzuki-Minakuchi C."/>
            <person name="Ohtsubo Y."/>
            <person name="Tsuda M."/>
            <person name="Okada K."/>
            <person name="Nojiri H."/>
        </authorList>
    </citation>
    <scope>NUCLEOTIDE SEQUENCE [LARGE SCALE GENOMIC DNA]</scope>
    <source>
        <strain evidence="3 4">IC177</strain>
    </source>
</reference>
<dbReference type="Proteomes" id="UP000662818">
    <property type="component" value="Chromosome"/>
</dbReference>
<protein>
    <recommendedName>
        <fullName evidence="2">Transposase-like Mu C-terminal domain-containing protein</fullName>
    </recommendedName>
</protein>
<evidence type="ECO:0000256" key="1">
    <source>
        <dbReference type="SAM" id="MobiDB-lite"/>
    </source>
</evidence>
<gene>
    <name evidence="3" type="ORF">CFH99_24400</name>
</gene>
<dbReference type="EMBL" id="CP022295">
    <property type="protein sequence ID" value="QSR28767.1"/>
    <property type="molecule type" value="Genomic_DNA"/>
</dbReference>
<feature type="domain" description="Transposase-like Mu C-terminal" evidence="2">
    <location>
        <begin position="573"/>
        <end position="636"/>
    </location>
</feature>
<organism evidence="3 4">
    <name type="scientific">Nocardioides aromaticivorans</name>
    <dbReference type="NCBI Taxonomy" id="200618"/>
    <lineage>
        <taxon>Bacteria</taxon>
        <taxon>Bacillati</taxon>
        <taxon>Actinomycetota</taxon>
        <taxon>Actinomycetes</taxon>
        <taxon>Propionibacteriales</taxon>
        <taxon>Nocardioidaceae</taxon>
        <taxon>Nocardioides</taxon>
    </lineage>
</organism>
<feature type="compositionally biased region" description="Polar residues" evidence="1">
    <location>
        <begin position="723"/>
        <end position="732"/>
    </location>
</feature>
<evidence type="ECO:0000313" key="4">
    <source>
        <dbReference type="Proteomes" id="UP000662818"/>
    </source>
</evidence>
<accession>A0ABX7PSM3</accession>
<sequence>MCMDLWSRGQPDHRRSLVIPMTSLQSPARKESLQIVAGTRVTYDSHLWTVARCTERHVELTRQTKRGTVHGRAEEESMVVDAVEFLEAYERDDGNFWIEGRTRDSLKNFSPDDTVKFEARLAIVNLVQTGYLWGYPIGASGPTIPAIAGDPTIAITEACRLVHVWLGSDEGAARELVHDLNSKARREAGHGAALSFDPPAMKTIYNWHRDEQGPEGVYALVEGRSGPRRKTGERNRRRANAERLVDDYFAARTERDSTVRDVTIIYAIEERAAAEGIALPGATTLRQIVKTKHDAHGRTPAKASTERLDRRRGRRGAAAPPVLGTVGAWDVTISDVMVQRTPEGKPFRAVVHLSAELGTGVITASYATARYTAANVLLMAYDAFRPIVIFPTAEGAIGRFKQRTKHIHLSDPVERALIGLDEDDTRGFVFKPGCILPRVRFDNAKQNSAMATVSTMRRYGTWLSPSQVGNKTNNYGAENVIGEMATVLEQLPAYIGRSPSQRGRRADHELRPLLLEQLNAELMERVMLEHNAKPCTTPAFRGSGLSRLEAWDEAAKTYGEPPKLTDPKEWFQFLPRKTGTLGRRGLSVPGGRFDDHQLRNLPKHLVDKDRRVEFIWDPRRLEKIWIPDEQNDRMYVVENVLTDYMKGPLVGELRQAALRRAGLPDAHSVRQMTTLARHMEAIATDPEGTTVAVERDLADWSIVGRVAAEVDRHLPADYLQGVAKSQVSQSPSADLADRRLPLPEERR</sequence>
<dbReference type="Gene3D" id="3.30.420.10">
    <property type="entry name" value="Ribonuclease H-like superfamily/Ribonuclease H"/>
    <property type="match status" value="1"/>
</dbReference>
<feature type="region of interest" description="Disordered" evidence="1">
    <location>
        <begin position="291"/>
        <end position="319"/>
    </location>
</feature>
<dbReference type="InterPro" id="IPR036397">
    <property type="entry name" value="RNaseH_sf"/>
</dbReference>
<dbReference type="Pfam" id="PF09299">
    <property type="entry name" value="Mu-transpos_C"/>
    <property type="match status" value="1"/>
</dbReference>
<feature type="region of interest" description="Disordered" evidence="1">
    <location>
        <begin position="723"/>
        <end position="747"/>
    </location>
</feature>
<evidence type="ECO:0000313" key="3">
    <source>
        <dbReference type="EMBL" id="QSR28767.1"/>
    </source>
</evidence>
<feature type="compositionally biased region" description="Basic and acidic residues" evidence="1">
    <location>
        <begin position="735"/>
        <end position="747"/>
    </location>
</feature>
<proteinExistence type="predicted"/>
<name>A0ABX7PSM3_9ACTN</name>